<dbReference type="PANTHER" id="PTHR45458:SF1">
    <property type="entry name" value="SHORT CHAIN DEHYDROGENASE"/>
    <property type="match status" value="1"/>
</dbReference>
<dbReference type="InterPro" id="IPR052184">
    <property type="entry name" value="SDR_enzymes"/>
</dbReference>
<dbReference type="HOGENOM" id="CLU_010194_9_1_1"/>
<dbReference type="EMBL" id="GL996527">
    <property type="protein sequence ID" value="EGV62075.1"/>
    <property type="molecule type" value="Genomic_DNA"/>
</dbReference>
<dbReference type="OrthoDB" id="153074at2759"/>
<evidence type="ECO:0000313" key="2">
    <source>
        <dbReference type="Proteomes" id="UP000000707"/>
    </source>
</evidence>
<dbReference type="SUPFAM" id="SSF51735">
    <property type="entry name" value="NAD(P)-binding Rossmann-fold domains"/>
    <property type="match status" value="1"/>
</dbReference>
<dbReference type="PANTHER" id="PTHR45458">
    <property type="entry name" value="SHORT-CHAIN DEHYDROGENASE/REDUCTASE SDR"/>
    <property type="match status" value="1"/>
</dbReference>
<dbReference type="AlphaFoldDB" id="G3BAP7"/>
<dbReference type="GO" id="GO:0016616">
    <property type="term" value="F:oxidoreductase activity, acting on the CH-OH group of donors, NAD or NADP as acceptor"/>
    <property type="evidence" value="ECO:0007669"/>
    <property type="project" value="TreeGrafter"/>
</dbReference>
<dbReference type="InterPro" id="IPR002347">
    <property type="entry name" value="SDR_fam"/>
</dbReference>
<keyword evidence="2" id="KW-1185">Reference proteome</keyword>
<dbReference type="Gene3D" id="3.40.50.720">
    <property type="entry name" value="NAD(P)-binding Rossmann-like Domain"/>
    <property type="match status" value="1"/>
</dbReference>
<accession>G3BAP7</accession>
<dbReference type="Pfam" id="PF00106">
    <property type="entry name" value="adh_short"/>
    <property type="match status" value="1"/>
</dbReference>
<evidence type="ECO:0000313" key="1">
    <source>
        <dbReference type="EMBL" id="EGV62075.1"/>
    </source>
</evidence>
<dbReference type="PRINTS" id="PR00081">
    <property type="entry name" value="GDHRDH"/>
</dbReference>
<gene>
    <name evidence="1" type="ORF">CANTEDRAFT_94961</name>
</gene>
<protein>
    <submittedName>
        <fullName evidence="1">NAD(P)-binding protein</fullName>
    </submittedName>
</protein>
<dbReference type="KEGG" id="cten:18250459"/>
<proteinExistence type="predicted"/>
<organism evidence="2">
    <name type="scientific">Candida tenuis (strain ATCC 10573 / BCRC 21748 / CBS 615 / JCM 9827 / NBRC 10315 / NRRL Y-1498 / VKM Y-70)</name>
    <name type="common">Yeast</name>
    <name type="synonym">Yamadazyma tenuis</name>
    <dbReference type="NCBI Taxonomy" id="590646"/>
    <lineage>
        <taxon>Eukaryota</taxon>
        <taxon>Fungi</taxon>
        <taxon>Dikarya</taxon>
        <taxon>Ascomycota</taxon>
        <taxon>Saccharomycotina</taxon>
        <taxon>Pichiomycetes</taxon>
        <taxon>Debaryomycetaceae</taxon>
        <taxon>Yamadazyma</taxon>
    </lineage>
</organism>
<dbReference type="RefSeq" id="XP_006688245.1">
    <property type="nucleotide sequence ID" value="XM_006688182.1"/>
</dbReference>
<sequence>MSTYLITGANRGIGLALFKQVAAKSENTVIVTVRDETKAEQIKKLGYKNVHVIVIDIGDTLEAFEAAFKSLPELAPNGFDAVIHNAGVLSEGTMSKFGDHKLSEFQRVWDINFLGAVKFLRSILPILDLNNKPVKVLTVSSSGGTISEMVFACNSYGASKAALNYITKEIALERKERGDIFVPIHPGVVDTDMTTELKGKYHLISAEESAAKVWELVDKLTLEDSGKFWSYDGSELPY</sequence>
<dbReference type="InterPro" id="IPR036291">
    <property type="entry name" value="NAD(P)-bd_dom_sf"/>
</dbReference>
<dbReference type="CDD" id="cd05325">
    <property type="entry name" value="carb_red_sniffer_like_SDR_c"/>
    <property type="match status" value="1"/>
</dbReference>
<reference evidence="1 2" key="1">
    <citation type="journal article" date="2011" name="Proc. Natl. Acad. Sci. U.S.A.">
        <title>Comparative genomics of xylose-fermenting fungi for enhanced biofuel production.</title>
        <authorList>
            <person name="Wohlbach D.J."/>
            <person name="Kuo A."/>
            <person name="Sato T.K."/>
            <person name="Potts K.M."/>
            <person name="Salamov A.A."/>
            <person name="LaButti K.M."/>
            <person name="Sun H."/>
            <person name="Clum A."/>
            <person name="Pangilinan J.L."/>
            <person name="Lindquist E.A."/>
            <person name="Lucas S."/>
            <person name="Lapidus A."/>
            <person name="Jin M."/>
            <person name="Gunawan C."/>
            <person name="Balan V."/>
            <person name="Dale B.E."/>
            <person name="Jeffries T.W."/>
            <person name="Zinkel R."/>
            <person name="Barry K.W."/>
            <person name="Grigoriev I.V."/>
            <person name="Gasch A.P."/>
        </authorList>
    </citation>
    <scope>NUCLEOTIDE SEQUENCE [LARGE SCALE GENOMIC DNA]</scope>
    <source>
        <strain evidence="2">ATCC 10573 / BCRC 21748 / CBS 615 / JCM 9827 / NBRC 10315 / NRRL Y-1498 / VKM Y-70</strain>
    </source>
</reference>
<dbReference type="GeneID" id="18250459"/>
<name>G3BAP7_CANTC</name>
<dbReference type="eggNOG" id="KOG1611">
    <property type="taxonomic scope" value="Eukaryota"/>
</dbReference>
<dbReference type="Proteomes" id="UP000000707">
    <property type="component" value="Unassembled WGS sequence"/>
</dbReference>